<feature type="domain" description="F-box" evidence="15">
    <location>
        <begin position="770"/>
        <end position="816"/>
    </location>
</feature>
<dbReference type="PANTHER" id="PTHR11081:SF65">
    <property type="entry name" value="DNA DAMAGE-INDUCIBLE PROTEIN DIN7-RELATED"/>
    <property type="match status" value="1"/>
</dbReference>
<feature type="compositionally biased region" description="Polar residues" evidence="14">
    <location>
        <begin position="476"/>
        <end position="489"/>
    </location>
</feature>
<dbReference type="Gene3D" id="3.40.50.1010">
    <property type="entry name" value="5'-nuclease"/>
    <property type="match status" value="1"/>
</dbReference>
<evidence type="ECO:0000259" key="15">
    <source>
        <dbReference type="PROSITE" id="PS50181"/>
    </source>
</evidence>
<evidence type="ECO:0000256" key="13">
    <source>
        <dbReference type="ARBA" id="ARBA00023242"/>
    </source>
</evidence>
<dbReference type="SMART" id="SM00992">
    <property type="entry name" value="YccV-like"/>
    <property type="match status" value="1"/>
</dbReference>
<evidence type="ECO:0000256" key="10">
    <source>
        <dbReference type="ARBA" id="ARBA00022881"/>
    </source>
</evidence>
<protein>
    <recommendedName>
        <fullName evidence="15">F-box domain-containing protein</fullName>
    </recommendedName>
</protein>
<dbReference type="InterPro" id="IPR006085">
    <property type="entry name" value="XPG_DNA_repair_N"/>
</dbReference>
<feature type="compositionally biased region" description="Polar residues" evidence="14">
    <location>
        <begin position="435"/>
        <end position="445"/>
    </location>
</feature>
<dbReference type="InterPro" id="IPR029060">
    <property type="entry name" value="PIN-like_dom_sf"/>
</dbReference>
<keyword evidence="13" id="KW-0539">Nucleus</keyword>
<dbReference type="Gene3D" id="1.10.150.20">
    <property type="entry name" value="5' to 3' exonuclease, C-terminal subdomain"/>
    <property type="match status" value="1"/>
</dbReference>
<dbReference type="InterPro" id="IPR011722">
    <property type="entry name" value="Hemimethylated_DNA-bd_dom"/>
</dbReference>
<feature type="region of interest" description="Disordered" evidence="14">
    <location>
        <begin position="476"/>
        <end position="495"/>
    </location>
</feature>
<dbReference type="InterPro" id="IPR006084">
    <property type="entry name" value="XPG/Rad2"/>
</dbReference>
<accession>A0ABR3SJJ5</accession>
<comment type="caution">
    <text evidence="16">The sequence shown here is derived from an EMBL/GenBank/DDBJ whole genome shotgun (WGS) entry which is preliminary data.</text>
</comment>
<evidence type="ECO:0000256" key="8">
    <source>
        <dbReference type="ARBA" id="ARBA00022839"/>
    </source>
</evidence>
<keyword evidence="11" id="KW-0238">DNA-binding</keyword>
<dbReference type="Gene3D" id="2.30.30.390">
    <property type="entry name" value="Hemimethylated DNA-binding domain"/>
    <property type="match status" value="1"/>
</dbReference>
<dbReference type="PROSITE" id="PS00842">
    <property type="entry name" value="XPG_2"/>
    <property type="match status" value="1"/>
</dbReference>
<dbReference type="Pfam" id="PF00867">
    <property type="entry name" value="XPG_I"/>
    <property type="match status" value="1"/>
</dbReference>
<feature type="region of interest" description="Disordered" evidence="14">
    <location>
        <begin position="383"/>
        <end position="455"/>
    </location>
</feature>
<dbReference type="InterPro" id="IPR036623">
    <property type="entry name" value="Hemimethylated_DNA-bd_sf"/>
</dbReference>
<dbReference type="SMART" id="SM00484">
    <property type="entry name" value="XPGI"/>
    <property type="match status" value="1"/>
</dbReference>
<evidence type="ECO:0000256" key="1">
    <source>
        <dbReference type="ARBA" id="ARBA00001946"/>
    </source>
</evidence>
<dbReference type="InterPro" id="IPR008918">
    <property type="entry name" value="HhH2"/>
</dbReference>
<dbReference type="CDD" id="cd09857">
    <property type="entry name" value="PIN_EXO1"/>
    <property type="match status" value="1"/>
</dbReference>
<keyword evidence="9" id="KW-0460">Magnesium</keyword>
<evidence type="ECO:0000313" key="16">
    <source>
        <dbReference type="EMBL" id="KAL1621985.1"/>
    </source>
</evidence>
<evidence type="ECO:0000256" key="7">
    <source>
        <dbReference type="ARBA" id="ARBA00022801"/>
    </source>
</evidence>
<dbReference type="PROSITE" id="PS50181">
    <property type="entry name" value="FBOX"/>
    <property type="match status" value="1"/>
</dbReference>
<reference evidence="16 17" key="1">
    <citation type="submission" date="2024-02" db="EMBL/GenBank/DDBJ databases">
        <title>De novo assembly and annotation of 12 fungi associated with fruit tree decline syndrome in Ontario, Canada.</title>
        <authorList>
            <person name="Sulman M."/>
            <person name="Ellouze W."/>
            <person name="Ilyukhin E."/>
        </authorList>
    </citation>
    <scope>NUCLEOTIDE SEQUENCE [LARGE SCALE GENOMIC DNA]</scope>
    <source>
        <strain evidence="16 17">M1-105</strain>
    </source>
</reference>
<name>A0ABR3SJJ5_9PEZI</name>
<dbReference type="InterPro" id="IPR032698">
    <property type="entry name" value="SirB1_N"/>
</dbReference>
<comment type="subcellular location">
    <subcellularLocation>
        <location evidence="2">Nucleus</location>
    </subcellularLocation>
</comment>
<gene>
    <name evidence="16" type="ORF">SLS56_008929</name>
</gene>
<keyword evidence="8" id="KW-0269">Exonuclease</keyword>
<dbReference type="Pfam" id="PF08755">
    <property type="entry name" value="YccV-like"/>
    <property type="match status" value="1"/>
</dbReference>
<keyword evidence="12" id="KW-0234">DNA repair</keyword>
<evidence type="ECO:0000256" key="12">
    <source>
        <dbReference type="ARBA" id="ARBA00023204"/>
    </source>
</evidence>
<proteinExistence type="inferred from homology"/>
<dbReference type="SUPFAM" id="SSF88723">
    <property type="entry name" value="PIN domain-like"/>
    <property type="match status" value="1"/>
</dbReference>
<evidence type="ECO:0000256" key="9">
    <source>
        <dbReference type="ARBA" id="ARBA00022842"/>
    </source>
</evidence>
<evidence type="ECO:0000256" key="2">
    <source>
        <dbReference type="ARBA" id="ARBA00004123"/>
    </source>
</evidence>
<keyword evidence="17" id="KW-1185">Reference proteome</keyword>
<dbReference type="NCBIfam" id="TIGR02097">
    <property type="entry name" value="yccV"/>
    <property type="match status" value="1"/>
</dbReference>
<dbReference type="SUPFAM" id="SSF141255">
    <property type="entry name" value="YccV-like"/>
    <property type="match status" value="1"/>
</dbReference>
<feature type="compositionally biased region" description="Polar residues" evidence="14">
    <location>
        <begin position="634"/>
        <end position="646"/>
    </location>
</feature>
<evidence type="ECO:0000256" key="11">
    <source>
        <dbReference type="ARBA" id="ARBA00023125"/>
    </source>
</evidence>
<dbReference type="SUPFAM" id="SSF47807">
    <property type="entry name" value="5' to 3' exonuclease, C-terminal subdomain"/>
    <property type="match status" value="1"/>
</dbReference>
<dbReference type="EMBL" id="JAJVDC020000142">
    <property type="protein sequence ID" value="KAL1621985.1"/>
    <property type="molecule type" value="Genomic_DNA"/>
</dbReference>
<dbReference type="InterPro" id="IPR037315">
    <property type="entry name" value="EXO1_H3TH"/>
</dbReference>
<feature type="region of interest" description="Disordered" evidence="14">
    <location>
        <begin position="634"/>
        <end position="670"/>
    </location>
</feature>
<keyword evidence="10" id="KW-0267">Excision nuclease</keyword>
<dbReference type="PRINTS" id="PR00853">
    <property type="entry name" value="XPGRADSUPER"/>
</dbReference>
<evidence type="ECO:0000256" key="4">
    <source>
        <dbReference type="ARBA" id="ARBA00022722"/>
    </source>
</evidence>
<evidence type="ECO:0000256" key="3">
    <source>
        <dbReference type="ARBA" id="ARBA00010563"/>
    </source>
</evidence>
<evidence type="ECO:0000256" key="6">
    <source>
        <dbReference type="ARBA" id="ARBA00022763"/>
    </source>
</evidence>
<dbReference type="SMART" id="SM00279">
    <property type="entry name" value="HhH2"/>
    <property type="match status" value="1"/>
</dbReference>
<sequence>MGISGLLPLLKSIHKQCNLRQFAGQSIGVDAYGWLHRGTVACAIDLALDKPTRKHIDFCMHRVRMLIHFGIKPYLVFDGDHLPGKEVTNKERAAKRKESKQVGMELLRLGKSSQAHLELQKAVDVTPEMARMFIEELKHLNVDYVVAPYEADSQMVYLEKKGIIQGIISEDSDLLVFGAKCLITKLDQYGECVVINRADFTACKEVSLVGWTDAQFRQMAILSGCDYLPSISKMGLITAYRLLRKHKTVERVLRQIQFDGKFKVPAGYPEAYAQAEMTFLYQWVFCPTSKRLVHFTDPEPDVELEKLLYIGRYIEAKVAAGIAQGDLHPNTKRPIVLPQSFRTSKLPAPVSRKVAVAQTPDLKKSKSIDSFFKPKRIPLAELDPNLFTPSPSQQQALQENRASWSATPVQAQLARPTAVPSSVPSLGARRIASEPWSTRASSTSRPAKRQRLCSDSMVLPDADGTFRVESGSSRFFASATEPSPSNCGSKTKKMASQDFDLWSDDSIEEAMKELPDPSQNTADSKGSQVSKSSPLKRSLSVATRQGSQSSKRSMTPATSCDSQPTSFESQTSISGAEEAKEFKDLTQKFAHSSKSENGSKSSVNRGGDAKGKPLGASSLSIDFSSIVEFSWSRNSSATASGQSDSISAVPELSRNESASLPTTPKAFDADRNSEDFDAADWAAHDAEILIPRSSQAGQDDTMPKASKKISSSHFNGTGDKGSEDVDIIPDSESEAAVSDMEEERVKAMKQKLDLDRFRFGCMKPAMLSQPSFLLALPDEILTHILSYVDPYALNAIQLSTKRLHTLAQEPLLWRHLCRVHFRFWHPKHQLRAKLRQPVADVPWRKIFIDRKQLDREADMRMDMIIATQQNRSNHIEWIAEHGYDVKSLLLRHKNTGEEAEDVLARRFWSSATLTTIHRSIAMEEWRKLRKGDSRSLERALGAYDMFVLDSDEGLGDLEMIHDQLDELAEQFKMAHPDHASLSIRRRATLLVDFLRKAGYQGVSSERYGQIAQNFIGLALSEKNHEALPLITNVIFCSVAERLGIVANPCGYPYHIYSIVQAPPDTTLDGARASPDASPDSMYLDPFRSSAEVPRADLEGQLRTMGTSSASWSTYLEAANPIEMVIRTARNIRRAVESGNGITNPAVSTIGIQFTHTHLNLHSALHAALWAWLYLERGDSIRGGEAGGIALHRRRILISKVVQQCLEFYPWEIWLVERYMASLFHDLPEERDFLYIIQREHTADRNKKALKKRGGHTENVKYRVGQCFKHRRYHYYGAIVGWDPYCNAGDEWMSAMNIDGLPNGRNQAFYNVLCEDSSSRYVAEENIQITSEPPPNFLLNKLAGRYFRRWNSVDAKFVSNIQDEYPDD</sequence>
<dbReference type="SMART" id="SM00485">
    <property type="entry name" value="XPGN"/>
    <property type="match status" value="1"/>
</dbReference>
<dbReference type="CDD" id="cd09908">
    <property type="entry name" value="H3TH_EXO1"/>
    <property type="match status" value="1"/>
</dbReference>
<evidence type="ECO:0000313" key="17">
    <source>
        <dbReference type="Proteomes" id="UP001521116"/>
    </source>
</evidence>
<feature type="compositionally biased region" description="Basic and acidic residues" evidence="14">
    <location>
        <begin position="577"/>
        <end position="586"/>
    </location>
</feature>
<keyword evidence="7" id="KW-0378">Hydrolase</keyword>
<comment type="cofactor">
    <cofactor evidence="1">
        <name>Mg(2+)</name>
        <dbReference type="ChEBI" id="CHEBI:18420"/>
    </cofactor>
</comment>
<feature type="region of interest" description="Disordered" evidence="14">
    <location>
        <begin position="694"/>
        <end position="726"/>
    </location>
</feature>
<dbReference type="InterPro" id="IPR019974">
    <property type="entry name" value="XPG_CS"/>
</dbReference>
<dbReference type="InterPro" id="IPR001810">
    <property type="entry name" value="F-box_dom"/>
</dbReference>
<dbReference type="Pfam" id="PF12937">
    <property type="entry name" value="F-box-like"/>
    <property type="match status" value="1"/>
</dbReference>
<organism evidence="16 17">
    <name type="scientific">Neofusicoccum ribis</name>
    <dbReference type="NCBI Taxonomy" id="45134"/>
    <lineage>
        <taxon>Eukaryota</taxon>
        <taxon>Fungi</taxon>
        <taxon>Dikarya</taxon>
        <taxon>Ascomycota</taxon>
        <taxon>Pezizomycotina</taxon>
        <taxon>Dothideomycetes</taxon>
        <taxon>Dothideomycetes incertae sedis</taxon>
        <taxon>Botryosphaeriales</taxon>
        <taxon>Botryosphaeriaceae</taxon>
        <taxon>Neofusicoccum</taxon>
    </lineage>
</organism>
<dbReference type="PANTHER" id="PTHR11081">
    <property type="entry name" value="FLAP ENDONUCLEASE FAMILY MEMBER"/>
    <property type="match status" value="1"/>
</dbReference>
<dbReference type="InterPro" id="IPR036279">
    <property type="entry name" value="5-3_exonuclease_C_sf"/>
</dbReference>
<evidence type="ECO:0000256" key="14">
    <source>
        <dbReference type="SAM" id="MobiDB-lite"/>
    </source>
</evidence>
<dbReference type="Pfam" id="PF13369">
    <property type="entry name" value="Transglut_core2"/>
    <property type="match status" value="1"/>
</dbReference>
<keyword evidence="6" id="KW-0227">DNA damage</keyword>
<keyword evidence="5" id="KW-0479">Metal-binding</keyword>
<dbReference type="Gene3D" id="1.20.1280.50">
    <property type="match status" value="1"/>
</dbReference>
<comment type="similarity">
    <text evidence="3">Belongs to the XPG/RAD2 endonuclease family. EXO1 subfamily.</text>
</comment>
<feature type="compositionally biased region" description="Polar residues" evidence="14">
    <location>
        <begin position="387"/>
        <end position="410"/>
    </location>
</feature>
<dbReference type="InterPro" id="IPR006086">
    <property type="entry name" value="XPG-I_dom"/>
</dbReference>
<feature type="compositionally biased region" description="Polar residues" evidence="14">
    <location>
        <begin position="517"/>
        <end position="574"/>
    </location>
</feature>
<dbReference type="InterPro" id="IPR044752">
    <property type="entry name" value="PIN-like_EXO1"/>
</dbReference>
<dbReference type="SUPFAM" id="SSF81383">
    <property type="entry name" value="F-box domain"/>
    <property type="match status" value="1"/>
</dbReference>
<dbReference type="Pfam" id="PF00752">
    <property type="entry name" value="XPG_N"/>
    <property type="match status" value="1"/>
</dbReference>
<evidence type="ECO:0000256" key="5">
    <source>
        <dbReference type="ARBA" id="ARBA00022723"/>
    </source>
</evidence>
<feature type="region of interest" description="Disordered" evidence="14">
    <location>
        <begin position="514"/>
        <end position="617"/>
    </location>
</feature>
<dbReference type="InterPro" id="IPR036047">
    <property type="entry name" value="F-box-like_dom_sf"/>
</dbReference>
<dbReference type="Proteomes" id="UP001521116">
    <property type="component" value="Unassembled WGS sequence"/>
</dbReference>
<keyword evidence="4" id="KW-0540">Nuclease</keyword>